<dbReference type="InterPro" id="IPR021460">
    <property type="entry name" value="DUF3112"/>
</dbReference>
<dbReference type="STRING" id="1448308.A0A2T2NMG6"/>
<feature type="compositionally biased region" description="Polar residues" evidence="1">
    <location>
        <begin position="1"/>
        <end position="11"/>
    </location>
</feature>
<feature type="transmembrane region" description="Helical" evidence="2">
    <location>
        <begin position="232"/>
        <end position="258"/>
    </location>
</feature>
<dbReference type="EMBL" id="KZ678135">
    <property type="protein sequence ID" value="PSN66627.1"/>
    <property type="molecule type" value="Genomic_DNA"/>
</dbReference>
<feature type="transmembrane region" description="Helical" evidence="2">
    <location>
        <begin position="116"/>
        <end position="136"/>
    </location>
</feature>
<keyword evidence="2" id="KW-0472">Membrane</keyword>
<keyword evidence="4" id="KW-1185">Reference proteome</keyword>
<feature type="region of interest" description="Disordered" evidence="1">
    <location>
        <begin position="1"/>
        <end position="41"/>
    </location>
</feature>
<feature type="non-terminal residue" evidence="3">
    <location>
        <position position="514"/>
    </location>
</feature>
<feature type="region of interest" description="Disordered" evidence="1">
    <location>
        <begin position="491"/>
        <end position="514"/>
    </location>
</feature>
<name>A0A2T2NMG6_CORCC</name>
<accession>A0A2T2NMG6</accession>
<feature type="compositionally biased region" description="Pro residues" evidence="1">
    <location>
        <begin position="24"/>
        <end position="35"/>
    </location>
</feature>
<feature type="transmembrane region" description="Helical" evidence="2">
    <location>
        <begin position="278"/>
        <end position="300"/>
    </location>
</feature>
<evidence type="ECO:0000256" key="1">
    <source>
        <dbReference type="SAM" id="MobiDB-lite"/>
    </source>
</evidence>
<sequence>MSNPQVNTLNSGVEYERLTEPQGQGPPQPQGPPYAPHSSSLGGVPSTMPDVAITAVFLFLYVVFAITHFRILKLNAARGHKFVFSGALLGFCKIRVITMSLRIAWSSYPRNVSLGISAQVFVYVGTIILFLVNWFFTQRIVRAQHARWGWSMPYRVVHRMAIVCLVLCLLMLVVAAIQQFFTLDPNTLRIDRNLQLTGQTYFAAFCFAPLVLIAISLILPRRGTEKFGAGRLRNNIAILAIAATILSAGAIFRCVIAWLPPTPLRTAQGAPLPAPWYFSKACFYVFNFLTELFVVIFYAVMRVDLRFHVPNGSKKPGDYSRKRQSRYNIGVIGNEKNLKRASGGPVGGVFTNDSKDTLQEYQGSLFDDTRTLADSLRYPSSVLEVDPKSGHWKIKRVSQDTSMGSVRYSCGSSPSIWNPDRDTFVADDAPPVPDLPNNWPLRESQLPRGSVPVMEHRNRRSTSAGTSARSNEIYGHDMNRVDMGNAIADAIAKLEENSEQNRRRAPSPPSYDAI</sequence>
<dbReference type="Pfam" id="PF11309">
    <property type="entry name" value="DUF3112"/>
    <property type="match status" value="1"/>
</dbReference>
<evidence type="ECO:0000313" key="3">
    <source>
        <dbReference type="EMBL" id="PSN66627.1"/>
    </source>
</evidence>
<feature type="transmembrane region" description="Helical" evidence="2">
    <location>
        <begin position="83"/>
        <end position="104"/>
    </location>
</feature>
<gene>
    <name evidence="3" type="ORF">BS50DRAFT_494310</name>
</gene>
<feature type="transmembrane region" description="Helical" evidence="2">
    <location>
        <begin position="201"/>
        <end position="220"/>
    </location>
</feature>
<protein>
    <submittedName>
        <fullName evidence="3">Uncharacterized protein</fullName>
    </submittedName>
</protein>
<dbReference type="PANTHER" id="PTHR35184:SF1">
    <property type="entry name" value="INTEGRAL MEMBRANE PROTEIN"/>
    <property type="match status" value="1"/>
</dbReference>
<keyword evidence="2" id="KW-0812">Transmembrane</keyword>
<evidence type="ECO:0000313" key="4">
    <source>
        <dbReference type="Proteomes" id="UP000240883"/>
    </source>
</evidence>
<dbReference type="AlphaFoldDB" id="A0A2T2NMG6"/>
<evidence type="ECO:0000256" key="2">
    <source>
        <dbReference type="SAM" id="Phobius"/>
    </source>
</evidence>
<organism evidence="3 4">
    <name type="scientific">Corynespora cassiicola Philippines</name>
    <dbReference type="NCBI Taxonomy" id="1448308"/>
    <lineage>
        <taxon>Eukaryota</taxon>
        <taxon>Fungi</taxon>
        <taxon>Dikarya</taxon>
        <taxon>Ascomycota</taxon>
        <taxon>Pezizomycotina</taxon>
        <taxon>Dothideomycetes</taxon>
        <taxon>Pleosporomycetidae</taxon>
        <taxon>Pleosporales</taxon>
        <taxon>Corynesporascaceae</taxon>
        <taxon>Corynespora</taxon>
    </lineage>
</organism>
<feature type="transmembrane region" description="Helical" evidence="2">
    <location>
        <begin position="51"/>
        <end position="71"/>
    </location>
</feature>
<proteinExistence type="predicted"/>
<dbReference type="PANTHER" id="PTHR35184">
    <property type="entry name" value="YALI0C10208P"/>
    <property type="match status" value="1"/>
</dbReference>
<feature type="region of interest" description="Disordered" evidence="1">
    <location>
        <begin position="455"/>
        <end position="474"/>
    </location>
</feature>
<keyword evidence="2" id="KW-1133">Transmembrane helix</keyword>
<feature type="compositionally biased region" description="Low complexity" evidence="1">
    <location>
        <begin position="461"/>
        <end position="471"/>
    </location>
</feature>
<feature type="compositionally biased region" description="Basic and acidic residues" evidence="1">
    <location>
        <begin position="492"/>
        <end position="502"/>
    </location>
</feature>
<reference evidence="3 4" key="1">
    <citation type="journal article" date="2018" name="Front. Microbiol.">
        <title>Genome-Wide Analysis of Corynespora cassiicola Leaf Fall Disease Putative Effectors.</title>
        <authorList>
            <person name="Lopez D."/>
            <person name="Ribeiro S."/>
            <person name="Label P."/>
            <person name="Fumanal B."/>
            <person name="Venisse J.S."/>
            <person name="Kohler A."/>
            <person name="de Oliveira R.R."/>
            <person name="Labutti K."/>
            <person name="Lipzen A."/>
            <person name="Lail K."/>
            <person name="Bauer D."/>
            <person name="Ohm R.A."/>
            <person name="Barry K.W."/>
            <person name="Spatafora J."/>
            <person name="Grigoriev I.V."/>
            <person name="Martin F.M."/>
            <person name="Pujade-Renaud V."/>
        </authorList>
    </citation>
    <scope>NUCLEOTIDE SEQUENCE [LARGE SCALE GENOMIC DNA]</scope>
    <source>
        <strain evidence="3 4">Philippines</strain>
    </source>
</reference>
<dbReference type="Proteomes" id="UP000240883">
    <property type="component" value="Unassembled WGS sequence"/>
</dbReference>
<feature type="transmembrane region" description="Helical" evidence="2">
    <location>
        <begin position="156"/>
        <end position="181"/>
    </location>
</feature>
<dbReference type="OrthoDB" id="3357002at2759"/>